<evidence type="ECO:0000313" key="3">
    <source>
        <dbReference type="Proteomes" id="UP000800038"/>
    </source>
</evidence>
<dbReference type="OrthoDB" id="3797449at2759"/>
<dbReference type="AlphaFoldDB" id="A0A6A5SRK9"/>
<accession>A0A6A5SRK9</accession>
<sequence>MSLVTLPSLPDPILHLICIYLTPDRPTVNDEENGQSPTLYRPIISLSLTAHSLNRISSTHIATNISLTDCCVRWDLFLRTVTTNATYAANVKYLKLYEGTVQGWESKRPTTYDSPDDICKLFMALSGLEALYLHHGESLCAGDIIHRLTCEPRPLWKTLEVARFDHVNVWGEERIVQLHLVREGGKVKGTWPIKENKPGCASSWGNETLTGVIKNLDTGALGRLPGVDHVEVTTRDYEERGDDQKDGDWVDEDEEEEEEADSDGWSERDYEEDSGESDWDSEDDSDYEDDWEAESGFSLPKVGPIKDVPTLSSPVPATIGMLKF</sequence>
<gene>
    <name evidence="2" type="ORF">EJ02DRAFT_453587</name>
</gene>
<name>A0A6A5SRK9_9PLEO</name>
<keyword evidence="3" id="KW-1185">Reference proteome</keyword>
<dbReference type="EMBL" id="ML976027">
    <property type="protein sequence ID" value="KAF1943285.1"/>
    <property type="molecule type" value="Genomic_DNA"/>
</dbReference>
<dbReference type="Proteomes" id="UP000800038">
    <property type="component" value="Unassembled WGS sequence"/>
</dbReference>
<evidence type="ECO:0000256" key="1">
    <source>
        <dbReference type="SAM" id="MobiDB-lite"/>
    </source>
</evidence>
<feature type="compositionally biased region" description="Acidic residues" evidence="1">
    <location>
        <begin position="249"/>
        <end position="293"/>
    </location>
</feature>
<proteinExistence type="predicted"/>
<evidence type="ECO:0000313" key="2">
    <source>
        <dbReference type="EMBL" id="KAF1943285.1"/>
    </source>
</evidence>
<feature type="compositionally biased region" description="Basic and acidic residues" evidence="1">
    <location>
        <begin position="232"/>
        <end position="248"/>
    </location>
</feature>
<organism evidence="2 3">
    <name type="scientific">Clathrospora elynae</name>
    <dbReference type="NCBI Taxonomy" id="706981"/>
    <lineage>
        <taxon>Eukaryota</taxon>
        <taxon>Fungi</taxon>
        <taxon>Dikarya</taxon>
        <taxon>Ascomycota</taxon>
        <taxon>Pezizomycotina</taxon>
        <taxon>Dothideomycetes</taxon>
        <taxon>Pleosporomycetidae</taxon>
        <taxon>Pleosporales</taxon>
        <taxon>Diademaceae</taxon>
        <taxon>Clathrospora</taxon>
    </lineage>
</organism>
<protein>
    <submittedName>
        <fullName evidence="2">Uncharacterized protein</fullName>
    </submittedName>
</protein>
<reference evidence="2" key="1">
    <citation type="journal article" date="2020" name="Stud. Mycol.">
        <title>101 Dothideomycetes genomes: a test case for predicting lifestyles and emergence of pathogens.</title>
        <authorList>
            <person name="Haridas S."/>
            <person name="Albert R."/>
            <person name="Binder M."/>
            <person name="Bloem J."/>
            <person name="Labutti K."/>
            <person name="Salamov A."/>
            <person name="Andreopoulos B."/>
            <person name="Baker S."/>
            <person name="Barry K."/>
            <person name="Bills G."/>
            <person name="Bluhm B."/>
            <person name="Cannon C."/>
            <person name="Castanera R."/>
            <person name="Culley D."/>
            <person name="Daum C."/>
            <person name="Ezra D."/>
            <person name="Gonzalez J."/>
            <person name="Henrissat B."/>
            <person name="Kuo A."/>
            <person name="Liang C."/>
            <person name="Lipzen A."/>
            <person name="Lutzoni F."/>
            <person name="Magnuson J."/>
            <person name="Mondo S."/>
            <person name="Nolan M."/>
            <person name="Ohm R."/>
            <person name="Pangilinan J."/>
            <person name="Park H.-J."/>
            <person name="Ramirez L."/>
            <person name="Alfaro M."/>
            <person name="Sun H."/>
            <person name="Tritt A."/>
            <person name="Yoshinaga Y."/>
            <person name="Zwiers L.-H."/>
            <person name="Turgeon B."/>
            <person name="Goodwin S."/>
            <person name="Spatafora J."/>
            <person name="Crous P."/>
            <person name="Grigoriev I."/>
        </authorList>
    </citation>
    <scope>NUCLEOTIDE SEQUENCE</scope>
    <source>
        <strain evidence="2">CBS 161.51</strain>
    </source>
</reference>
<feature type="region of interest" description="Disordered" evidence="1">
    <location>
        <begin position="232"/>
        <end position="324"/>
    </location>
</feature>